<dbReference type="SUPFAM" id="SSF53187">
    <property type="entry name" value="Zn-dependent exopeptidases"/>
    <property type="match status" value="1"/>
</dbReference>
<evidence type="ECO:0000256" key="1">
    <source>
        <dbReference type="ARBA" id="ARBA00001947"/>
    </source>
</evidence>
<evidence type="ECO:0000256" key="2">
    <source>
        <dbReference type="ARBA" id="ARBA00005634"/>
    </source>
</evidence>
<dbReference type="PANTHER" id="PTHR12147:SF26">
    <property type="entry name" value="PEPTIDASE M28 DOMAIN-CONTAINING PROTEIN"/>
    <property type="match status" value="1"/>
</dbReference>
<comment type="similarity">
    <text evidence="2">Belongs to the peptidase M28 family. M28B subfamily.</text>
</comment>
<comment type="cofactor">
    <cofactor evidence="1">
        <name>Zn(2+)</name>
        <dbReference type="ChEBI" id="CHEBI:29105"/>
    </cofactor>
</comment>
<evidence type="ECO:0000313" key="4">
    <source>
        <dbReference type="EMBL" id="CAJ0600001.1"/>
    </source>
</evidence>
<name>A0AA36GX53_CYLNA</name>
<dbReference type="Proteomes" id="UP001176961">
    <property type="component" value="Unassembled WGS sequence"/>
</dbReference>
<dbReference type="GO" id="GO:0006508">
    <property type="term" value="P:proteolysis"/>
    <property type="evidence" value="ECO:0007669"/>
    <property type="project" value="InterPro"/>
</dbReference>
<dbReference type="PANTHER" id="PTHR12147">
    <property type="entry name" value="METALLOPEPTIDASE M28 FAMILY MEMBER"/>
    <property type="match status" value="1"/>
</dbReference>
<sequence length="397" mass="44972">MFVFCSKIVLSDVTERARFMLRIALLLSFSVNTYCHIADVDRLEHDIAKFLAMPRYTSSQKARARMGIRHALDAIGLQATTHAFIPDEEDDLGVNLHAIQRGPHYDSPNDKVVVLCANYDTEKDNPGVDDNGSGVAAVLETARAMSTLDRLYKRNHTIIYAFFDMKHKNLNHDLPVQCVLFHTMAGSHAFVEEVLLPYLMRVHATVTAVMVLDGVLHFDPFPATQSTPDGFEEVFPTAARELYEHNHMGGFIQLIARADRDDLLVKQFLAAYYRSATMTAVNSPFSPWLLLLRLPIDAVQSNEDLHRLHPYLFADHSSFIFHSTPDIDLPIIYLTDTLNRRGVLQYCSHCGGLYMLTKENLRFLTVVTDAIIRTVIQMSESEAYTVVDELYFDQSAR</sequence>
<dbReference type="InterPro" id="IPR007484">
    <property type="entry name" value="Peptidase_M28"/>
</dbReference>
<proteinExistence type="inferred from homology"/>
<dbReference type="Gene3D" id="3.40.630.10">
    <property type="entry name" value="Zn peptidases"/>
    <property type="match status" value="1"/>
</dbReference>
<dbReference type="AlphaFoldDB" id="A0AA36GX53"/>
<protein>
    <recommendedName>
        <fullName evidence="3">Peptidase M28 domain-containing protein</fullName>
    </recommendedName>
</protein>
<evidence type="ECO:0000313" key="5">
    <source>
        <dbReference type="Proteomes" id="UP001176961"/>
    </source>
</evidence>
<dbReference type="EMBL" id="CATQJL010000223">
    <property type="protein sequence ID" value="CAJ0600001.1"/>
    <property type="molecule type" value="Genomic_DNA"/>
</dbReference>
<feature type="domain" description="Peptidase M28" evidence="3">
    <location>
        <begin position="108"/>
        <end position="229"/>
    </location>
</feature>
<evidence type="ECO:0000259" key="3">
    <source>
        <dbReference type="Pfam" id="PF04389"/>
    </source>
</evidence>
<comment type="caution">
    <text evidence="4">The sequence shown here is derived from an EMBL/GenBank/DDBJ whole genome shotgun (WGS) entry which is preliminary data.</text>
</comment>
<organism evidence="4 5">
    <name type="scientific">Cylicocyclus nassatus</name>
    <name type="common">Nematode worm</name>
    <dbReference type="NCBI Taxonomy" id="53992"/>
    <lineage>
        <taxon>Eukaryota</taxon>
        <taxon>Metazoa</taxon>
        <taxon>Ecdysozoa</taxon>
        <taxon>Nematoda</taxon>
        <taxon>Chromadorea</taxon>
        <taxon>Rhabditida</taxon>
        <taxon>Rhabditina</taxon>
        <taxon>Rhabditomorpha</taxon>
        <taxon>Strongyloidea</taxon>
        <taxon>Strongylidae</taxon>
        <taxon>Cylicocyclus</taxon>
    </lineage>
</organism>
<accession>A0AA36GX53</accession>
<keyword evidence="5" id="KW-1185">Reference proteome</keyword>
<gene>
    <name evidence="4" type="ORF">CYNAS_LOCUS11984</name>
</gene>
<dbReference type="InterPro" id="IPR045175">
    <property type="entry name" value="M28_fam"/>
</dbReference>
<reference evidence="4" key="1">
    <citation type="submission" date="2023-07" db="EMBL/GenBank/DDBJ databases">
        <authorList>
            <consortium name="CYATHOMIX"/>
        </authorList>
    </citation>
    <scope>NUCLEOTIDE SEQUENCE</scope>
    <source>
        <strain evidence="4">N/A</strain>
    </source>
</reference>
<dbReference type="Pfam" id="PF04389">
    <property type="entry name" value="Peptidase_M28"/>
    <property type="match status" value="1"/>
</dbReference>
<dbReference type="GO" id="GO:0008235">
    <property type="term" value="F:metalloexopeptidase activity"/>
    <property type="evidence" value="ECO:0007669"/>
    <property type="project" value="InterPro"/>
</dbReference>